<proteinExistence type="predicted"/>
<reference evidence="1 2" key="1">
    <citation type="submission" date="2020-08" db="EMBL/GenBank/DDBJ databases">
        <title>Sequencing the genomes of 1000 actinobacteria strains.</title>
        <authorList>
            <person name="Klenk H.-P."/>
        </authorList>
    </citation>
    <scope>NUCLEOTIDE SEQUENCE [LARGE SCALE GENOMIC DNA]</scope>
    <source>
        <strain evidence="1 2">DSM 43023</strain>
    </source>
</reference>
<gene>
    <name evidence="1" type="ORF">FHR32_005003</name>
</gene>
<accession>A0A7W7RYK1</accession>
<sequence>MNVQTFTLKAWLKEAGIQIGQASITHAAAPMSTAVIWGCQAN</sequence>
<evidence type="ECO:0000313" key="2">
    <source>
        <dbReference type="Proteomes" id="UP000534286"/>
    </source>
</evidence>
<protein>
    <submittedName>
        <fullName evidence="1">Uncharacterized protein</fullName>
    </submittedName>
</protein>
<dbReference type="AlphaFoldDB" id="A0A7W7RYK1"/>
<dbReference type="Proteomes" id="UP000534286">
    <property type="component" value="Unassembled WGS sequence"/>
</dbReference>
<keyword evidence="2" id="KW-1185">Reference proteome</keyword>
<organism evidence="1 2">
    <name type="scientific">Streptosporangium album</name>
    <dbReference type="NCBI Taxonomy" id="47479"/>
    <lineage>
        <taxon>Bacteria</taxon>
        <taxon>Bacillati</taxon>
        <taxon>Actinomycetota</taxon>
        <taxon>Actinomycetes</taxon>
        <taxon>Streptosporangiales</taxon>
        <taxon>Streptosporangiaceae</taxon>
        <taxon>Streptosporangium</taxon>
    </lineage>
</organism>
<name>A0A7W7RYK1_9ACTN</name>
<comment type="caution">
    <text evidence="1">The sequence shown here is derived from an EMBL/GenBank/DDBJ whole genome shotgun (WGS) entry which is preliminary data.</text>
</comment>
<evidence type="ECO:0000313" key="1">
    <source>
        <dbReference type="EMBL" id="MBB4940626.1"/>
    </source>
</evidence>
<dbReference type="EMBL" id="JACHJU010000002">
    <property type="protein sequence ID" value="MBB4940626.1"/>
    <property type="molecule type" value="Genomic_DNA"/>
</dbReference>